<accession>A0ABQ9I379</accession>
<evidence type="ECO:0000313" key="1">
    <source>
        <dbReference type="EMBL" id="KAJ8890709.1"/>
    </source>
</evidence>
<name>A0ABQ9I379_9NEOP</name>
<comment type="caution">
    <text evidence="1">The sequence shown here is derived from an EMBL/GenBank/DDBJ whole genome shotgun (WGS) entry which is preliminary data.</text>
</comment>
<keyword evidence="2" id="KW-1185">Reference proteome</keyword>
<sequence>MQFMSMYLSHLLRKSYMSMQPQIQRGTTSMCWMVDHFFTDYHGNKASSYADFTCKKYGRVSVVLDGYSASKPSIKDSEYCRCGVNTKQAPTVNFIPTVFIRKKD</sequence>
<evidence type="ECO:0000313" key="2">
    <source>
        <dbReference type="Proteomes" id="UP001159363"/>
    </source>
</evidence>
<protein>
    <submittedName>
        <fullName evidence="1">Uncharacterized protein</fullName>
    </submittedName>
</protein>
<proteinExistence type="predicted"/>
<dbReference type="Proteomes" id="UP001159363">
    <property type="component" value="Chromosome 3"/>
</dbReference>
<reference evidence="1 2" key="1">
    <citation type="submission" date="2023-02" db="EMBL/GenBank/DDBJ databases">
        <title>LHISI_Scaffold_Assembly.</title>
        <authorList>
            <person name="Stuart O.P."/>
            <person name="Cleave R."/>
            <person name="Magrath M.J.L."/>
            <person name="Mikheyev A.S."/>
        </authorList>
    </citation>
    <scope>NUCLEOTIDE SEQUENCE [LARGE SCALE GENOMIC DNA]</scope>
    <source>
        <strain evidence="1">Daus_M_001</strain>
        <tissue evidence="1">Leg muscle</tissue>
    </source>
</reference>
<dbReference type="EMBL" id="JARBHB010000003">
    <property type="protein sequence ID" value="KAJ8890709.1"/>
    <property type="molecule type" value="Genomic_DNA"/>
</dbReference>
<organism evidence="1 2">
    <name type="scientific">Dryococelus australis</name>
    <dbReference type="NCBI Taxonomy" id="614101"/>
    <lineage>
        <taxon>Eukaryota</taxon>
        <taxon>Metazoa</taxon>
        <taxon>Ecdysozoa</taxon>
        <taxon>Arthropoda</taxon>
        <taxon>Hexapoda</taxon>
        <taxon>Insecta</taxon>
        <taxon>Pterygota</taxon>
        <taxon>Neoptera</taxon>
        <taxon>Polyneoptera</taxon>
        <taxon>Phasmatodea</taxon>
        <taxon>Verophasmatodea</taxon>
        <taxon>Anareolatae</taxon>
        <taxon>Phasmatidae</taxon>
        <taxon>Eurycanthinae</taxon>
        <taxon>Dryococelus</taxon>
    </lineage>
</organism>
<gene>
    <name evidence="1" type="ORF">PR048_010218</name>
</gene>